<proteinExistence type="predicted"/>
<dbReference type="eggNOG" id="ENOG502S9BI">
    <property type="taxonomic scope" value="Eukaryota"/>
</dbReference>
<feature type="compositionally biased region" description="Low complexity" evidence="1">
    <location>
        <begin position="100"/>
        <end position="134"/>
    </location>
</feature>
<evidence type="ECO:0000313" key="3">
    <source>
        <dbReference type="Proteomes" id="UP000008984"/>
    </source>
</evidence>
<dbReference type="KEGG" id="tre:TRIREDRAFT_104217"/>
<dbReference type="RefSeq" id="XP_006962875.1">
    <property type="nucleotide sequence ID" value="XM_006962813.1"/>
</dbReference>
<dbReference type="OrthoDB" id="66095at2759"/>
<keyword evidence="3" id="KW-1185">Reference proteome</keyword>
<accession>G0RBS5</accession>
<evidence type="ECO:0000256" key="1">
    <source>
        <dbReference type="SAM" id="MobiDB-lite"/>
    </source>
</evidence>
<organism evidence="3">
    <name type="scientific">Hypocrea jecorina (strain QM6a)</name>
    <name type="common">Trichoderma reesei</name>
    <dbReference type="NCBI Taxonomy" id="431241"/>
    <lineage>
        <taxon>Eukaryota</taxon>
        <taxon>Fungi</taxon>
        <taxon>Dikarya</taxon>
        <taxon>Ascomycota</taxon>
        <taxon>Pezizomycotina</taxon>
        <taxon>Sordariomycetes</taxon>
        <taxon>Hypocreomycetidae</taxon>
        <taxon>Hypocreales</taxon>
        <taxon>Hypocreaceae</taxon>
        <taxon>Trichoderma</taxon>
    </lineage>
</organism>
<reference evidence="2 3" key="1">
    <citation type="journal article" date="2008" name="Nat. Biotechnol.">
        <title>Genome sequencing and analysis of the biomass-degrading fungus Trichoderma reesei (syn. Hypocrea jecorina).</title>
        <authorList>
            <person name="Martinez D."/>
            <person name="Berka R.M."/>
            <person name="Henrissat B."/>
            <person name="Saloheimo M."/>
            <person name="Arvas M."/>
            <person name="Baker S.E."/>
            <person name="Chapman J."/>
            <person name="Chertkov O."/>
            <person name="Coutinho P.M."/>
            <person name="Cullen D."/>
            <person name="Danchin E.G."/>
            <person name="Grigoriev I.V."/>
            <person name="Harris P."/>
            <person name="Jackson M."/>
            <person name="Kubicek C.P."/>
            <person name="Han C.S."/>
            <person name="Ho I."/>
            <person name="Larrondo L.F."/>
            <person name="de Leon A.L."/>
            <person name="Magnuson J.K."/>
            <person name="Merino S."/>
            <person name="Misra M."/>
            <person name="Nelson B."/>
            <person name="Putnam N."/>
            <person name="Robbertse B."/>
            <person name="Salamov A.A."/>
            <person name="Schmoll M."/>
            <person name="Terry A."/>
            <person name="Thayer N."/>
            <person name="Westerholm-Parvinen A."/>
            <person name="Schoch C.L."/>
            <person name="Yao J."/>
            <person name="Barabote R."/>
            <person name="Nelson M.A."/>
            <person name="Detter C."/>
            <person name="Bruce D."/>
            <person name="Kuske C.R."/>
            <person name="Xie G."/>
            <person name="Richardson P."/>
            <person name="Rokhsar D.S."/>
            <person name="Lucas S.M."/>
            <person name="Rubin E.M."/>
            <person name="Dunn-Coleman N."/>
            <person name="Ward M."/>
            <person name="Brettin T.S."/>
        </authorList>
    </citation>
    <scope>NUCLEOTIDE SEQUENCE [LARGE SCALE GENOMIC DNA]</scope>
    <source>
        <strain evidence="2 3">QM6a</strain>
    </source>
</reference>
<dbReference type="Proteomes" id="UP000008984">
    <property type="component" value="Unassembled WGS sequence"/>
</dbReference>
<dbReference type="AlphaFoldDB" id="G0RBS5"/>
<feature type="region of interest" description="Disordered" evidence="1">
    <location>
        <begin position="85"/>
        <end position="145"/>
    </location>
</feature>
<name>G0RBS5_HYPJQ</name>
<dbReference type="GeneID" id="18480782"/>
<gene>
    <name evidence="2" type="ORF">TRIREDRAFT_104217</name>
</gene>
<sequence>MASDQPFQPSLGDVLVVRSMLAQAVILPELVGTILDYAEYWVRSCSKAQLDESIHAIWSSDGYYQGSKFLLRSFPVGLTENAIHREEDEDEYMYEDDNSSESGSSNSNDSGGSNFSDGDSSNFSDSGSSSSSNGRSYETATIPPIPIGKACDREYFQSLIRNPPTQPHPVRKIVFRIVSHDQGWTSDDQSPGPFIVARTWFDAGIERFDASHSCEECEDMRKLPLCKLRTIEPEIVTVTSDDGQSDNQYAKTPYQGPREIQRNKMADGNFQTYVTTWTCWDVYAPDSEEARRKMEEGKGRMNGDGSFVRSLGLGDVVTVWGRALYAGWVNVVESVEIEIYWAL</sequence>
<dbReference type="HOGENOM" id="CLU_041809_0_0_1"/>
<feature type="compositionally biased region" description="Acidic residues" evidence="1">
    <location>
        <begin position="87"/>
        <end position="99"/>
    </location>
</feature>
<evidence type="ECO:0000313" key="2">
    <source>
        <dbReference type="EMBL" id="EGR51377.1"/>
    </source>
</evidence>
<dbReference type="EMBL" id="GL985058">
    <property type="protein sequence ID" value="EGR51377.1"/>
    <property type="molecule type" value="Genomic_DNA"/>
</dbReference>
<protein>
    <submittedName>
        <fullName evidence="2">Predicted protein</fullName>
    </submittedName>
</protein>
<dbReference type="VEuPathDB" id="FungiDB:TRIREDRAFT_104217"/>
<dbReference type="STRING" id="431241.G0RBS5"/>